<protein>
    <submittedName>
        <fullName evidence="1">MarR family transcriptional regulator</fullName>
    </submittedName>
</protein>
<dbReference type="Proteomes" id="UP000306973">
    <property type="component" value="Unassembled WGS sequence"/>
</dbReference>
<dbReference type="OrthoDB" id="7068207at2"/>
<keyword evidence="2" id="KW-1185">Reference proteome</keyword>
<accession>A0A5R8MJK8</accession>
<organism evidence="1 2">
    <name type="scientific">Halomonas urmiana</name>
    <dbReference type="NCBI Taxonomy" id="490901"/>
    <lineage>
        <taxon>Bacteria</taxon>
        <taxon>Pseudomonadati</taxon>
        <taxon>Pseudomonadota</taxon>
        <taxon>Gammaproteobacteria</taxon>
        <taxon>Oceanospirillales</taxon>
        <taxon>Halomonadaceae</taxon>
        <taxon>Halomonas</taxon>
    </lineage>
</organism>
<reference evidence="1 2" key="1">
    <citation type="journal article" date="2007" name="Int. J. Syst. Evol. Microbiol.">
        <title>Halomonas saccharevitans sp. nov., Halomonas arcis sp. nov. and Halomonas subterranea sp. nov., halophilic bacteria isolated from hypersaline environments of China.</title>
        <authorList>
            <person name="Xu X.W."/>
            <person name="Wu Y.H."/>
            <person name="Zhou Z."/>
            <person name="Wang C.S."/>
            <person name="Zhou Y.G."/>
            <person name="Zhang H.B."/>
            <person name="Wang Y."/>
            <person name="Wu M."/>
        </authorList>
    </citation>
    <scope>NUCLEOTIDE SEQUENCE [LARGE SCALE GENOMIC DNA]</scope>
    <source>
        <strain evidence="1 2">TBZ3</strain>
    </source>
</reference>
<dbReference type="AlphaFoldDB" id="A0A5R8MJK8"/>
<name>A0A5R8MJK8_9GAMM</name>
<evidence type="ECO:0000313" key="2">
    <source>
        <dbReference type="Proteomes" id="UP000306973"/>
    </source>
</evidence>
<dbReference type="EMBL" id="VBUI01000007">
    <property type="protein sequence ID" value="TLF52156.1"/>
    <property type="molecule type" value="Genomic_DNA"/>
</dbReference>
<sequence length="139" mass="15001">MEMGMGMAKKMMGKGGSSPMAMMQNMMAQMGQGEQGGAQMPPMMQMCMGMCSEMLTTIKRTTDMAAFATPELHQLFAEWLETLEGEALRHLEESGETDAAELAKALNIGEKSAAYLIAHMASIGKVQSKVLASEKGQEQ</sequence>
<gene>
    <name evidence="1" type="ORF">FEI13_06145</name>
</gene>
<comment type="caution">
    <text evidence="1">The sequence shown here is derived from an EMBL/GenBank/DDBJ whole genome shotgun (WGS) entry which is preliminary data.</text>
</comment>
<evidence type="ECO:0000313" key="1">
    <source>
        <dbReference type="EMBL" id="TLF52156.1"/>
    </source>
</evidence>
<proteinExistence type="predicted"/>